<evidence type="ECO:0000313" key="1">
    <source>
        <dbReference type="EMBL" id="SBT03690.1"/>
    </source>
</evidence>
<dbReference type="AlphaFoldDB" id="A0A1A8XET9"/>
<evidence type="ECO:0008006" key="3">
    <source>
        <dbReference type="Google" id="ProtNLM"/>
    </source>
</evidence>
<dbReference type="EMBL" id="FLQX01000013">
    <property type="protein sequence ID" value="SBT03690.1"/>
    <property type="molecule type" value="Genomic_DNA"/>
</dbReference>
<dbReference type="STRING" id="1860102.ACCAA_110062"/>
<dbReference type="InterPro" id="IPR008979">
    <property type="entry name" value="Galactose-bd-like_sf"/>
</dbReference>
<reference evidence="1 2" key="1">
    <citation type="submission" date="2016-06" db="EMBL/GenBank/DDBJ databases">
        <authorList>
            <person name="Kjaerup R.B."/>
            <person name="Dalgaard T.S."/>
            <person name="Juul-Madsen H.R."/>
        </authorList>
    </citation>
    <scope>NUCLEOTIDE SEQUENCE [LARGE SCALE GENOMIC DNA]</scope>
    <source>
        <strain evidence="1">3</strain>
    </source>
</reference>
<keyword evidence="2" id="KW-1185">Reference proteome</keyword>
<proteinExistence type="predicted"/>
<name>A0A1A8XET9_9PROT</name>
<sequence length="160" mass="17842">MRKRLITDVKQGSPPAPADWLDIEQLAEVEITSEDPAYPIESALLPGEGSGWRAAAPGKQSIRILFTQPQRLRKIRISFFETSVQRTQEYLLRWSADGGQSFREIVRQQWNFSPQASTSETEEHQVELAGVKVLELIITPDIGNDGNNDAVASLAQLRVA</sequence>
<dbReference type="RefSeq" id="WP_186405589.1">
    <property type="nucleotide sequence ID" value="NZ_FLQX01000013.1"/>
</dbReference>
<evidence type="ECO:0000313" key="2">
    <source>
        <dbReference type="Proteomes" id="UP000199169"/>
    </source>
</evidence>
<dbReference type="Proteomes" id="UP000199169">
    <property type="component" value="Unassembled WGS sequence"/>
</dbReference>
<protein>
    <recommendedName>
        <fullName evidence="3">Carbohydrate-binding protein</fullName>
    </recommendedName>
</protein>
<gene>
    <name evidence="1" type="ORF">ACCAA_110062</name>
</gene>
<dbReference type="SUPFAM" id="SSF49785">
    <property type="entry name" value="Galactose-binding domain-like"/>
    <property type="match status" value="1"/>
</dbReference>
<organism evidence="1 2">
    <name type="scientific">Candidatus Accumulibacter aalborgensis</name>
    <dbReference type="NCBI Taxonomy" id="1860102"/>
    <lineage>
        <taxon>Bacteria</taxon>
        <taxon>Pseudomonadati</taxon>
        <taxon>Pseudomonadota</taxon>
        <taxon>Betaproteobacteria</taxon>
        <taxon>Candidatus Accumulibacter</taxon>
    </lineage>
</organism>
<dbReference type="Gene3D" id="2.60.120.260">
    <property type="entry name" value="Galactose-binding domain-like"/>
    <property type="match status" value="1"/>
</dbReference>
<accession>A0A1A8XET9</accession>